<evidence type="ECO:0000313" key="3">
    <source>
        <dbReference type="Proteomes" id="UP000006304"/>
    </source>
</evidence>
<dbReference type="STRING" id="1133849.O3I_022125"/>
<proteinExistence type="predicted"/>
<dbReference type="AlphaFoldDB" id="K0EZQ4"/>
<dbReference type="eggNOG" id="ENOG5031GPV">
    <property type="taxonomic scope" value="Bacteria"/>
</dbReference>
<dbReference type="Proteomes" id="UP000006304">
    <property type="component" value="Chromosome"/>
</dbReference>
<protein>
    <submittedName>
        <fullName evidence="2">Uncharacterized protein</fullName>
    </submittedName>
</protein>
<dbReference type="KEGG" id="nbr:O3I_022125"/>
<feature type="region of interest" description="Disordered" evidence="1">
    <location>
        <begin position="66"/>
        <end position="90"/>
    </location>
</feature>
<reference evidence="2 3" key="1">
    <citation type="journal article" date="2012" name="J. Bacteriol.">
        <title>Complete genome sequence of Nocardia brasiliensis HUJEG-1.</title>
        <authorList>
            <person name="Vera-Cabrera L."/>
            <person name="Ortiz-Lopez R."/>
            <person name="Elizondo-Gonzalez R."/>
            <person name="Perez-Maya A.A."/>
            <person name="Ocampo-Candiani J."/>
        </authorList>
    </citation>
    <scope>NUCLEOTIDE SEQUENCE [LARGE SCALE GENOMIC DNA]</scope>
    <source>
        <strain evidence="3">ATCC 700358</strain>
    </source>
</reference>
<sequence length="90" mass="9365">MNPVAATMAVKAVRAQADSALPEAPVVRAEPARNSPARRWITAYLRASAHRRTSLADRLDHSRATRTASAARSLGVAGGCPGGRASTCTP</sequence>
<name>K0EZQ4_NOCB7</name>
<evidence type="ECO:0000313" key="2">
    <source>
        <dbReference type="EMBL" id="AFU02380.1"/>
    </source>
</evidence>
<gene>
    <name evidence="2" type="ORF">O3I_022125</name>
</gene>
<keyword evidence="3" id="KW-1185">Reference proteome</keyword>
<dbReference type="RefSeq" id="WP_014985235.1">
    <property type="nucleotide sequence ID" value="NC_018681.1"/>
</dbReference>
<dbReference type="EMBL" id="CP003876">
    <property type="protein sequence ID" value="AFU02380.1"/>
    <property type="molecule type" value="Genomic_DNA"/>
</dbReference>
<evidence type="ECO:0000256" key="1">
    <source>
        <dbReference type="SAM" id="MobiDB-lite"/>
    </source>
</evidence>
<accession>K0EZQ4</accession>
<dbReference type="HOGENOM" id="CLU_2437858_0_0_11"/>
<organism evidence="2 3">
    <name type="scientific">Nocardia brasiliensis (strain ATCC 700358 / HUJEG-1)</name>
    <dbReference type="NCBI Taxonomy" id="1133849"/>
    <lineage>
        <taxon>Bacteria</taxon>
        <taxon>Bacillati</taxon>
        <taxon>Actinomycetota</taxon>
        <taxon>Actinomycetes</taxon>
        <taxon>Mycobacteriales</taxon>
        <taxon>Nocardiaceae</taxon>
        <taxon>Nocardia</taxon>
    </lineage>
</organism>